<dbReference type="Proteomes" id="UP000790709">
    <property type="component" value="Unassembled WGS sequence"/>
</dbReference>
<evidence type="ECO:0000313" key="1">
    <source>
        <dbReference type="EMBL" id="KAH7923592.1"/>
    </source>
</evidence>
<comment type="caution">
    <text evidence="1">The sequence shown here is derived from an EMBL/GenBank/DDBJ whole genome shotgun (WGS) entry which is preliminary data.</text>
</comment>
<protein>
    <submittedName>
        <fullName evidence="1">Uncharacterized protein</fullName>
    </submittedName>
</protein>
<reference evidence="1" key="1">
    <citation type="journal article" date="2021" name="New Phytol.">
        <title>Evolutionary innovations through gain and loss of genes in the ectomycorrhizal Boletales.</title>
        <authorList>
            <person name="Wu G."/>
            <person name="Miyauchi S."/>
            <person name="Morin E."/>
            <person name="Kuo A."/>
            <person name="Drula E."/>
            <person name="Varga T."/>
            <person name="Kohler A."/>
            <person name="Feng B."/>
            <person name="Cao Y."/>
            <person name="Lipzen A."/>
            <person name="Daum C."/>
            <person name="Hundley H."/>
            <person name="Pangilinan J."/>
            <person name="Johnson J."/>
            <person name="Barry K."/>
            <person name="LaButti K."/>
            <person name="Ng V."/>
            <person name="Ahrendt S."/>
            <person name="Min B."/>
            <person name="Choi I.G."/>
            <person name="Park H."/>
            <person name="Plett J.M."/>
            <person name="Magnuson J."/>
            <person name="Spatafora J.W."/>
            <person name="Nagy L.G."/>
            <person name="Henrissat B."/>
            <person name="Grigoriev I.V."/>
            <person name="Yang Z.L."/>
            <person name="Xu J."/>
            <person name="Martin F.M."/>
        </authorList>
    </citation>
    <scope>NUCLEOTIDE SEQUENCE</scope>
    <source>
        <strain evidence="1">KUC20120723A-06</strain>
    </source>
</reference>
<sequence length="98" mass="11330">MPIPQPELDALYVQVHKRLVESGEWDRIHHLLASKLSESGWTDDLRHRTKERARVMDPLTFQALLEEITPQAKATVPLAVKREVTNAIKGYVKEQFEK</sequence>
<proteinExistence type="predicted"/>
<evidence type="ECO:0000313" key="2">
    <source>
        <dbReference type="Proteomes" id="UP000790709"/>
    </source>
</evidence>
<accession>A0ACB8BDS5</accession>
<keyword evidence="2" id="KW-1185">Reference proteome</keyword>
<name>A0ACB8BDS5_9AGAM</name>
<dbReference type="EMBL" id="MU266448">
    <property type="protein sequence ID" value="KAH7923592.1"/>
    <property type="molecule type" value="Genomic_DNA"/>
</dbReference>
<organism evidence="1 2">
    <name type="scientific">Leucogyrophana mollusca</name>
    <dbReference type="NCBI Taxonomy" id="85980"/>
    <lineage>
        <taxon>Eukaryota</taxon>
        <taxon>Fungi</taxon>
        <taxon>Dikarya</taxon>
        <taxon>Basidiomycota</taxon>
        <taxon>Agaricomycotina</taxon>
        <taxon>Agaricomycetes</taxon>
        <taxon>Agaricomycetidae</taxon>
        <taxon>Boletales</taxon>
        <taxon>Boletales incertae sedis</taxon>
        <taxon>Leucogyrophana</taxon>
    </lineage>
</organism>
<gene>
    <name evidence="1" type="ORF">BV22DRAFT_1068506</name>
</gene>